<evidence type="ECO:0000256" key="3">
    <source>
        <dbReference type="ARBA" id="ARBA00022452"/>
    </source>
</evidence>
<keyword evidence="2" id="KW-0813">Transport</keyword>
<evidence type="ECO:0000256" key="4">
    <source>
        <dbReference type="ARBA" id="ARBA00022692"/>
    </source>
</evidence>
<dbReference type="InterPro" id="IPR027536">
    <property type="entry name" value="MDM34"/>
</dbReference>
<evidence type="ECO:0000256" key="6">
    <source>
        <dbReference type="ARBA" id="ARBA00023055"/>
    </source>
</evidence>
<comment type="subcellular location">
    <subcellularLocation>
        <location evidence="1">Membrane</location>
    </subcellularLocation>
</comment>
<evidence type="ECO:0000313" key="12">
    <source>
        <dbReference type="EMBL" id="KYQ92799.1"/>
    </source>
</evidence>
<dbReference type="EMBL" id="LODT01000028">
    <property type="protein sequence ID" value="KYQ92799.1"/>
    <property type="molecule type" value="Genomic_DNA"/>
</dbReference>
<evidence type="ECO:0000256" key="10">
    <source>
        <dbReference type="SAM" id="MobiDB-lite"/>
    </source>
</evidence>
<feature type="compositionally biased region" description="Low complexity" evidence="10">
    <location>
        <begin position="259"/>
        <end position="277"/>
    </location>
</feature>
<dbReference type="GO" id="GO:0007005">
    <property type="term" value="P:mitochondrion organization"/>
    <property type="evidence" value="ECO:0007669"/>
    <property type="project" value="InterPro"/>
</dbReference>
<keyword evidence="12" id="KW-0418">Kinase</keyword>
<evidence type="ECO:0000256" key="8">
    <source>
        <dbReference type="ARBA" id="ARBA00023128"/>
    </source>
</evidence>
<dbReference type="PROSITE" id="PS51847">
    <property type="entry name" value="SMP"/>
    <property type="match status" value="1"/>
</dbReference>
<dbReference type="GO" id="GO:0008289">
    <property type="term" value="F:lipid binding"/>
    <property type="evidence" value="ECO:0007669"/>
    <property type="project" value="UniProtKB-KW"/>
</dbReference>
<name>A0A151ZFV6_TIELA</name>
<dbReference type="GO" id="GO:0032865">
    <property type="term" value="C:ERMES complex"/>
    <property type="evidence" value="ECO:0007669"/>
    <property type="project" value="InterPro"/>
</dbReference>
<keyword evidence="12" id="KW-0808">Transferase</keyword>
<dbReference type="CDD" id="cd21673">
    <property type="entry name" value="SMP_Mdm34"/>
    <property type="match status" value="1"/>
</dbReference>
<dbReference type="PANTHER" id="PTHR28185:SF1">
    <property type="entry name" value="MITOCHONDRIAL DISTRIBUTION AND MORPHOLOGY PROTEIN 34"/>
    <property type="match status" value="1"/>
</dbReference>
<feature type="compositionally biased region" description="Low complexity" evidence="10">
    <location>
        <begin position="223"/>
        <end position="239"/>
    </location>
</feature>
<dbReference type="OMA" id="MSFKLSW"/>
<dbReference type="InParanoid" id="A0A151ZFV6"/>
<feature type="domain" description="SMP-LTD" evidence="11">
    <location>
        <begin position="1"/>
        <end position="209"/>
    </location>
</feature>
<dbReference type="GO" id="GO:0015914">
    <property type="term" value="P:phospholipid transport"/>
    <property type="evidence" value="ECO:0007669"/>
    <property type="project" value="TreeGrafter"/>
</dbReference>
<keyword evidence="7" id="KW-0446">Lipid-binding</keyword>
<reference evidence="12 13" key="1">
    <citation type="submission" date="2015-12" db="EMBL/GenBank/DDBJ databases">
        <title>Dictyostelia acquired genes for synthesis and detection of signals that induce cell-type specialization by lateral gene transfer from prokaryotes.</title>
        <authorList>
            <person name="Gloeckner G."/>
            <person name="Schaap P."/>
        </authorList>
    </citation>
    <scope>NUCLEOTIDE SEQUENCE [LARGE SCALE GENOMIC DNA]</scope>
    <source>
        <strain evidence="12 13">TK</strain>
    </source>
</reference>
<dbReference type="FunCoup" id="A0A151ZFV6">
    <property type="interactions" value="2"/>
</dbReference>
<dbReference type="OrthoDB" id="17927at2759"/>
<evidence type="ECO:0000256" key="2">
    <source>
        <dbReference type="ARBA" id="ARBA00022448"/>
    </source>
</evidence>
<dbReference type="PANTHER" id="PTHR28185">
    <property type="entry name" value="MITOCHONDRIAL DISTRIBUTION AND MORPHOLOGY PROTEIN 34"/>
    <property type="match status" value="1"/>
</dbReference>
<keyword evidence="3" id="KW-1134">Transmembrane beta strand</keyword>
<dbReference type="InterPro" id="IPR031468">
    <property type="entry name" value="SMP_LBD"/>
</dbReference>
<dbReference type="AlphaFoldDB" id="A0A151ZFV6"/>
<evidence type="ECO:0000256" key="1">
    <source>
        <dbReference type="ARBA" id="ARBA00004370"/>
    </source>
</evidence>
<dbReference type="STRING" id="361077.A0A151ZFV6"/>
<accession>A0A151ZFV6</accession>
<proteinExistence type="predicted"/>
<dbReference type="InterPro" id="IPR058825">
    <property type="entry name" value="MDM34_N"/>
</dbReference>
<feature type="region of interest" description="Disordered" evidence="10">
    <location>
        <begin position="223"/>
        <end position="279"/>
    </location>
</feature>
<protein>
    <submittedName>
        <fullName evidence="12">Histidine kinase</fullName>
    </submittedName>
</protein>
<evidence type="ECO:0000256" key="9">
    <source>
        <dbReference type="ARBA" id="ARBA00023136"/>
    </source>
</evidence>
<organism evidence="12 13">
    <name type="scientific">Tieghemostelium lacteum</name>
    <name type="common">Slime mold</name>
    <name type="synonym">Dictyostelium lacteum</name>
    <dbReference type="NCBI Taxonomy" id="361077"/>
    <lineage>
        <taxon>Eukaryota</taxon>
        <taxon>Amoebozoa</taxon>
        <taxon>Evosea</taxon>
        <taxon>Eumycetozoa</taxon>
        <taxon>Dictyostelia</taxon>
        <taxon>Dictyosteliales</taxon>
        <taxon>Raperosteliaceae</taxon>
        <taxon>Tieghemostelium</taxon>
    </lineage>
</organism>
<keyword evidence="6" id="KW-0445">Lipid transport</keyword>
<sequence length="308" mass="34835">MSFKLSWGPFDENFYNNIKDGLNKALNQNPIPNLTDKLLVYQLGLGDHPPQLELLEVDPSKEHFKFVFKVLYKGNGLLELRTKVQANPIFMGSSVTHMNRREKTIMNRFGLGSAGKPHVMPLSIMIKDIVFEGILTLSIINTTKIEASFKEDPLKQVNIVTSFDEFPSAANFIKTLVETQLRDFIMKEFPVIVGSITVPAPSSPQMPTHSQLVQVTQQQSENSTSFLSSSSTQPSTTSSPMLNNQPLPAIPNSDFSLLQQHQQQQQQQQSTEYTDQQKQSEDYKLFKQLNKSKKKSNLEYTATTDYIQ</sequence>
<keyword evidence="4" id="KW-0812">Transmembrane</keyword>
<keyword evidence="5" id="KW-1000">Mitochondrion outer membrane</keyword>
<keyword evidence="13" id="KW-1185">Reference proteome</keyword>
<dbReference type="GO" id="GO:0016301">
    <property type="term" value="F:kinase activity"/>
    <property type="evidence" value="ECO:0007669"/>
    <property type="project" value="UniProtKB-KW"/>
</dbReference>
<evidence type="ECO:0000313" key="13">
    <source>
        <dbReference type="Proteomes" id="UP000076078"/>
    </source>
</evidence>
<keyword evidence="9" id="KW-0472">Membrane</keyword>
<comment type="caution">
    <text evidence="12">The sequence shown here is derived from an EMBL/GenBank/DDBJ whole genome shotgun (WGS) entry which is preliminary data.</text>
</comment>
<gene>
    <name evidence="12" type="ORF">DLAC_05381</name>
</gene>
<evidence type="ECO:0000259" key="11">
    <source>
        <dbReference type="PROSITE" id="PS51847"/>
    </source>
</evidence>
<keyword evidence="8" id="KW-0496">Mitochondrion</keyword>
<dbReference type="GO" id="GO:1990456">
    <property type="term" value="P:mitochondrion-endoplasmic reticulum membrane tethering"/>
    <property type="evidence" value="ECO:0007669"/>
    <property type="project" value="TreeGrafter"/>
</dbReference>
<evidence type="ECO:0000256" key="7">
    <source>
        <dbReference type="ARBA" id="ARBA00023121"/>
    </source>
</evidence>
<dbReference type="Proteomes" id="UP000076078">
    <property type="component" value="Unassembled WGS sequence"/>
</dbReference>
<dbReference type="Pfam" id="PF26545">
    <property type="entry name" value="Mdm34_N"/>
    <property type="match status" value="1"/>
</dbReference>
<evidence type="ECO:0000256" key="5">
    <source>
        <dbReference type="ARBA" id="ARBA00022787"/>
    </source>
</evidence>